<dbReference type="PROSITE" id="PS50164">
    <property type="entry name" value="GIY_YIG"/>
    <property type="match status" value="1"/>
</dbReference>
<dbReference type="InterPro" id="IPR035901">
    <property type="entry name" value="GIY-YIG_endonuc_sf"/>
</dbReference>
<reference evidence="4" key="1">
    <citation type="submission" date="2017-09" db="EMBL/GenBank/DDBJ databases">
        <title>Depth-based differentiation of microbial function through sediment-hosted aquifers and enrichment of novel symbionts in the deep terrestrial subsurface.</title>
        <authorList>
            <person name="Probst A.J."/>
            <person name="Ladd B."/>
            <person name="Jarett J.K."/>
            <person name="Geller-Mcgrath D.E."/>
            <person name="Sieber C.M.K."/>
            <person name="Emerson J.B."/>
            <person name="Anantharaman K."/>
            <person name="Thomas B.C."/>
            <person name="Malmstrom R."/>
            <person name="Stieglmeier M."/>
            <person name="Klingl A."/>
            <person name="Woyke T."/>
            <person name="Ryan C.M."/>
            <person name="Banfield J.F."/>
        </authorList>
    </citation>
    <scope>NUCLEOTIDE SEQUENCE [LARGE SCALE GENOMIC DNA]</scope>
</reference>
<evidence type="ECO:0000256" key="1">
    <source>
        <dbReference type="ARBA" id="ARBA00007435"/>
    </source>
</evidence>
<dbReference type="SUPFAM" id="SSF82771">
    <property type="entry name" value="GIY-YIG endonuclease"/>
    <property type="match status" value="1"/>
</dbReference>
<sequence>MWYVYMLVCDEKHFYVGTTDNLEKRLKEHREGHSYFTKGYKNIELAYQEWHPTKLSAEKREKQLNKLGGAEKNKLANKRENP</sequence>
<comment type="caution">
    <text evidence="3">The sequence shown here is derived from an EMBL/GenBank/DDBJ whole genome shotgun (WGS) entry which is preliminary data.</text>
</comment>
<evidence type="ECO:0000313" key="4">
    <source>
        <dbReference type="Proteomes" id="UP000231466"/>
    </source>
</evidence>
<dbReference type="PANTHER" id="PTHR34477">
    <property type="entry name" value="UPF0213 PROTEIN YHBQ"/>
    <property type="match status" value="1"/>
</dbReference>
<dbReference type="AlphaFoldDB" id="A0A2H0VGE1"/>
<accession>A0A2H0VGE1</accession>
<dbReference type="PANTHER" id="PTHR34477:SF1">
    <property type="entry name" value="UPF0213 PROTEIN YHBQ"/>
    <property type="match status" value="1"/>
</dbReference>
<dbReference type="Pfam" id="PF01541">
    <property type="entry name" value="GIY-YIG"/>
    <property type="match status" value="1"/>
</dbReference>
<gene>
    <name evidence="3" type="ORF">COT89_00480</name>
</gene>
<dbReference type="InterPro" id="IPR050190">
    <property type="entry name" value="UPF0213_domain"/>
</dbReference>
<evidence type="ECO:0000313" key="3">
    <source>
        <dbReference type="EMBL" id="PIR98177.1"/>
    </source>
</evidence>
<proteinExistence type="inferred from homology"/>
<dbReference type="Proteomes" id="UP000231466">
    <property type="component" value="Unassembled WGS sequence"/>
</dbReference>
<name>A0A2H0VGE1_9BACT</name>
<comment type="similarity">
    <text evidence="1">Belongs to the UPF0213 family.</text>
</comment>
<dbReference type="EMBL" id="PFAH01000002">
    <property type="protein sequence ID" value="PIR98177.1"/>
    <property type="molecule type" value="Genomic_DNA"/>
</dbReference>
<dbReference type="Gene3D" id="3.40.1440.10">
    <property type="entry name" value="GIY-YIG endonuclease"/>
    <property type="match status" value="1"/>
</dbReference>
<organism evidence="3 4">
    <name type="scientific">Candidatus Colwellbacteria bacterium CG10_big_fil_rev_8_21_14_0_10_42_22</name>
    <dbReference type="NCBI Taxonomy" id="1974540"/>
    <lineage>
        <taxon>Bacteria</taxon>
        <taxon>Candidatus Colwelliibacteriota</taxon>
    </lineage>
</organism>
<dbReference type="InterPro" id="IPR000305">
    <property type="entry name" value="GIY-YIG_endonuc"/>
</dbReference>
<protein>
    <recommendedName>
        <fullName evidence="2">GIY-YIG domain-containing protein</fullName>
    </recommendedName>
</protein>
<feature type="domain" description="GIY-YIG" evidence="2">
    <location>
        <begin position="1"/>
        <end position="74"/>
    </location>
</feature>
<dbReference type="SMART" id="SM00465">
    <property type="entry name" value="GIYc"/>
    <property type="match status" value="1"/>
</dbReference>
<evidence type="ECO:0000259" key="2">
    <source>
        <dbReference type="PROSITE" id="PS50164"/>
    </source>
</evidence>